<proteinExistence type="inferred from homology"/>
<dbReference type="PROSITE" id="PS50102">
    <property type="entry name" value="RRM"/>
    <property type="match status" value="1"/>
</dbReference>
<organism evidence="9 10">
    <name type="scientific">Caulochytrium protostelioides</name>
    <dbReference type="NCBI Taxonomy" id="1555241"/>
    <lineage>
        <taxon>Eukaryota</taxon>
        <taxon>Fungi</taxon>
        <taxon>Fungi incertae sedis</taxon>
        <taxon>Chytridiomycota</taxon>
        <taxon>Chytridiomycota incertae sedis</taxon>
        <taxon>Chytridiomycetes</taxon>
        <taxon>Caulochytriales</taxon>
        <taxon>Caulochytriaceae</taxon>
        <taxon>Caulochytrium</taxon>
    </lineage>
</organism>
<dbReference type="EMBL" id="ML014165">
    <property type="protein sequence ID" value="RKP01650.1"/>
    <property type="molecule type" value="Genomic_DNA"/>
</dbReference>
<feature type="non-terminal residue" evidence="9">
    <location>
        <position position="334"/>
    </location>
</feature>
<dbReference type="STRING" id="1555241.A0A4P9X997"/>
<keyword evidence="4 6" id="KW-0694">RNA-binding</keyword>
<dbReference type="GO" id="GO:0005684">
    <property type="term" value="C:U2-type spliceosomal complex"/>
    <property type="evidence" value="ECO:0007669"/>
    <property type="project" value="TreeGrafter"/>
</dbReference>
<evidence type="ECO:0000256" key="6">
    <source>
        <dbReference type="PROSITE-ProRule" id="PRU00176"/>
    </source>
</evidence>
<feature type="compositionally biased region" description="Low complexity" evidence="7">
    <location>
        <begin position="183"/>
        <end position="192"/>
    </location>
</feature>
<keyword evidence="5" id="KW-0508">mRNA splicing</keyword>
<dbReference type="InterPro" id="IPR035979">
    <property type="entry name" value="RBD_domain_sf"/>
</dbReference>
<dbReference type="PANTHER" id="PTHR15608:SF0">
    <property type="entry name" value="HIV TAT-SPECIFIC FACTOR 1"/>
    <property type="match status" value="1"/>
</dbReference>
<evidence type="ECO:0000256" key="5">
    <source>
        <dbReference type="ARBA" id="ARBA00023187"/>
    </source>
</evidence>
<dbReference type="InterPro" id="IPR012677">
    <property type="entry name" value="Nucleotide-bd_a/b_plait_sf"/>
</dbReference>
<dbReference type="FunFam" id="3.30.70.330:FF:000105">
    <property type="entry name" value="HIV Tat-specific factor 1 homolog"/>
    <property type="match status" value="1"/>
</dbReference>
<dbReference type="InterPro" id="IPR000504">
    <property type="entry name" value="RRM_dom"/>
</dbReference>
<evidence type="ECO:0000256" key="3">
    <source>
        <dbReference type="ARBA" id="ARBA00022737"/>
    </source>
</evidence>
<feature type="non-terminal residue" evidence="9">
    <location>
        <position position="1"/>
    </location>
</feature>
<dbReference type="Proteomes" id="UP000274922">
    <property type="component" value="Unassembled WGS sequence"/>
</dbReference>
<gene>
    <name evidence="9" type="ORF">CXG81DRAFT_754</name>
</gene>
<dbReference type="AlphaFoldDB" id="A0A4P9X997"/>
<dbReference type="SUPFAM" id="SSF54928">
    <property type="entry name" value="RNA-binding domain, RBD"/>
    <property type="match status" value="2"/>
</dbReference>
<accession>A0A4P9X997</accession>
<reference evidence="10" key="1">
    <citation type="journal article" date="2018" name="Nat. Microbiol.">
        <title>Leveraging single-cell genomics to expand the fungal tree of life.</title>
        <authorList>
            <person name="Ahrendt S.R."/>
            <person name="Quandt C.A."/>
            <person name="Ciobanu D."/>
            <person name="Clum A."/>
            <person name="Salamov A."/>
            <person name="Andreopoulos B."/>
            <person name="Cheng J.F."/>
            <person name="Woyke T."/>
            <person name="Pelin A."/>
            <person name="Henrissat B."/>
            <person name="Reynolds N.K."/>
            <person name="Benny G.L."/>
            <person name="Smith M.E."/>
            <person name="James T.Y."/>
            <person name="Grigoriev I.V."/>
        </authorList>
    </citation>
    <scope>NUCLEOTIDE SEQUENCE [LARGE SCALE GENOMIC DNA]</scope>
    <source>
        <strain evidence="10">ATCC 52028</strain>
    </source>
</reference>
<dbReference type="GO" id="GO:0003723">
    <property type="term" value="F:RNA binding"/>
    <property type="evidence" value="ECO:0007669"/>
    <property type="project" value="UniProtKB-UniRule"/>
</dbReference>
<evidence type="ECO:0000256" key="1">
    <source>
        <dbReference type="ARBA" id="ARBA00007747"/>
    </source>
</evidence>
<dbReference type="Gene3D" id="3.30.70.330">
    <property type="match status" value="2"/>
</dbReference>
<dbReference type="GO" id="GO:0005686">
    <property type="term" value="C:U2 snRNP"/>
    <property type="evidence" value="ECO:0007669"/>
    <property type="project" value="TreeGrafter"/>
</dbReference>
<feature type="domain" description="RRM" evidence="8">
    <location>
        <begin position="82"/>
        <end position="175"/>
    </location>
</feature>
<dbReference type="GO" id="GO:0000398">
    <property type="term" value="P:mRNA splicing, via spliceosome"/>
    <property type="evidence" value="ECO:0007669"/>
    <property type="project" value="UniProtKB-ARBA"/>
</dbReference>
<evidence type="ECO:0000313" key="10">
    <source>
        <dbReference type="Proteomes" id="UP000274922"/>
    </source>
</evidence>
<comment type="similarity">
    <text evidence="1">Belongs to the HTATSF1 family.</text>
</comment>
<name>A0A4P9X997_9FUNG</name>
<evidence type="ECO:0000256" key="2">
    <source>
        <dbReference type="ARBA" id="ARBA00022664"/>
    </source>
</evidence>
<keyword evidence="2" id="KW-0507">mRNA processing</keyword>
<dbReference type="OrthoDB" id="10258585at2759"/>
<protein>
    <recommendedName>
        <fullName evidence="8">RRM domain-containing protein</fullName>
    </recommendedName>
</protein>
<sequence length="334" mass="35973">GVRFAFDAARRAWMPVVDAGQLALQQSAYGGGDDPDADTAPRAAAPSKRKTADTAGAVPPAAQRTAARSNPRGAASNAAPHTSVYVTGLPPDATVDEVAALFSKYAGVLMPGPDGVTPRVKLYMGADGVTPKGDALLTFYKRASVDLAITLLDDRPFREPADRDAPRMRVTEAEFKPKPSAEPPEAAAAAARRPPDAPRGLLGLSRAAQRQQKQKHLRALQNKLEWFDDSVPQLSQKAQRTVVLTGLFTLAELAADVTLLLDLQEDVREECARFGEVTSVIVFDREPRGVVMVRFREQPSADVCVACMRGRWFGGQRIGAAIWDGATRFRRTDG</sequence>
<evidence type="ECO:0000259" key="8">
    <source>
        <dbReference type="PROSITE" id="PS50102"/>
    </source>
</evidence>
<dbReference type="Pfam" id="PF00076">
    <property type="entry name" value="RRM_1"/>
    <property type="match status" value="1"/>
</dbReference>
<evidence type="ECO:0000256" key="4">
    <source>
        <dbReference type="ARBA" id="ARBA00022884"/>
    </source>
</evidence>
<dbReference type="PANTHER" id="PTHR15608">
    <property type="entry name" value="SPLICING FACTOR U2AF-ASSOCIATED PROTEIN 2"/>
    <property type="match status" value="1"/>
</dbReference>
<dbReference type="InterPro" id="IPR034393">
    <property type="entry name" value="TatSF1-like"/>
</dbReference>
<dbReference type="CDD" id="cd12282">
    <property type="entry name" value="RRM2_TatSF1_like"/>
    <property type="match status" value="1"/>
</dbReference>
<feature type="region of interest" description="Disordered" evidence="7">
    <location>
        <begin position="158"/>
        <end position="201"/>
    </location>
</feature>
<dbReference type="SMART" id="SM00360">
    <property type="entry name" value="RRM"/>
    <property type="match status" value="2"/>
</dbReference>
<feature type="region of interest" description="Disordered" evidence="7">
    <location>
        <begin position="27"/>
        <end position="79"/>
    </location>
</feature>
<keyword evidence="3" id="KW-0677">Repeat</keyword>
<feature type="compositionally biased region" description="Basic and acidic residues" evidence="7">
    <location>
        <begin position="158"/>
        <end position="179"/>
    </location>
</feature>
<evidence type="ECO:0000256" key="7">
    <source>
        <dbReference type="SAM" id="MobiDB-lite"/>
    </source>
</evidence>
<keyword evidence="10" id="KW-1185">Reference proteome</keyword>
<evidence type="ECO:0000313" key="9">
    <source>
        <dbReference type="EMBL" id="RKP01650.1"/>
    </source>
</evidence>